<dbReference type="GO" id="GO:0015627">
    <property type="term" value="C:type II protein secretion system complex"/>
    <property type="evidence" value="ECO:0007669"/>
    <property type="project" value="InterPro"/>
</dbReference>
<dbReference type="InterPro" id="IPR007690">
    <property type="entry name" value="T2SS_GspM"/>
</dbReference>
<dbReference type="EMBL" id="PSYR01000002">
    <property type="protein sequence ID" value="RCN56417.1"/>
    <property type="molecule type" value="Genomic_DNA"/>
</dbReference>
<dbReference type="Gene3D" id="3.30.1360.100">
    <property type="entry name" value="General secretion pathway protein M, EpsM"/>
    <property type="match status" value="1"/>
</dbReference>
<dbReference type="GO" id="GO:0015628">
    <property type="term" value="P:protein secretion by the type II secretion system"/>
    <property type="evidence" value="ECO:0007669"/>
    <property type="project" value="InterPro"/>
</dbReference>
<keyword evidence="1" id="KW-1133">Transmembrane helix</keyword>
<organism evidence="2 3">
    <name type="scientific">Acidiferrobacter thiooxydans</name>
    <dbReference type="NCBI Taxonomy" id="163359"/>
    <lineage>
        <taxon>Bacteria</taxon>
        <taxon>Pseudomonadati</taxon>
        <taxon>Pseudomonadota</taxon>
        <taxon>Gammaproteobacteria</taxon>
        <taxon>Acidiferrobacterales</taxon>
        <taxon>Acidiferrobacteraceae</taxon>
        <taxon>Acidiferrobacter</taxon>
    </lineage>
</organism>
<dbReference type="AlphaFoldDB" id="A0A368HH88"/>
<sequence>MRVVTSVVARMQLLWLARSEKERRLMLLGALMAGPLLFYAIVWQPLASRVAYWEHVLPRQRAALAVMRREASMVRSLRAHVGRAPTGTGLLSLIEQQAQDAAIGGTLGELSPRGTHKAEAVFAKVPFNALVRFLADLGARGVEVSRVELVPSGTGLVSGSVILAAH</sequence>
<keyword evidence="1" id="KW-0472">Membrane</keyword>
<dbReference type="RefSeq" id="WP_114283119.1">
    <property type="nucleotide sequence ID" value="NZ_PSYR01000002.1"/>
</dbReference>
<dbReference type="OrthoDB" id="6624834at2"/>
<proteinExistence type="predicted"/>
<keyword evidence="1" id="KW-0812">Transmembrane</keyword>
<evidence type="ECO:0008006" key="4">
    <source>
        <dbReference type="Google" id="ProtNLM"/>
    </source>
</evidence>
<keyword evidence="3" id="KW-1185">Reference proteome</keyword>
<reference evidence="2 3" key="1">
    <citation type="submission" date="2018-02" db="EMBL/GenBank/DDBJ databases">
        <title>Insights into the biology of acidophilic members of the Acidiferrobacteraceae family derived from comparative genomic analyses.</title>
        <authorList>
            <person name="Issotta F."/>
            <person name="Thyssen C."/>
            <person name="Mena C."/>
            <person name="Moya A."/>
            <person name="Bellenberg S."/>
            <person name="Sproer C."/>
            <person name="Covarrubias P.C."/>
            <person name="Sand W."/>
            <person name="Quatrini R."/>
            <person name="Vera M."/>
        </authorList>
    </citation>
    <scope>NUCLEOTIDE SEQUENCE [LARGE SCALE GENOMIC DNA]</scope>
    <source>
        <strain evidence="3">m-1</strain>
    </source>
</reference>
<evidence type="ECO:0000313" key="3">
    <source>
        <dbReference type="Proteomes" id="UP000253250"/>
    </source>
</evidence>
<dbReference type="Pfam" id="PF04612">
    <property type="entry name" value="T2SSM"/>
    <property type="match status" value="1"/>
</dbReference>
<name>A0A368HH88_9GAMM</name>
<accession>A0A368HH88</accession>
<evidence type="ECO:0000313" key="2">
    <source>
        <dbReference type="EMBL" id="RCN56417.1"/>
    </source>
</evidence>
<gene>
    <name evidence="2" type="ORF">C4900_11375</name>
</gene>
<dbReference type="Proteomes" id="UP000253250">
    <property type="component" value="Unassembled WGS sequence"/>
</dbReference>
<comment type="caution">
    <text evidence="2">The sequence shown here is derived from an EMBL/GenBank/DDBJ whole genome shotgun (WGS) entry which is preliminary data.</text>
</comment>
<feature type="transmembrane region" description="Helical" evidence="1">
    <location>
        <begin position="25"/>
        <end position="43"/>
    </location>
</feature>
<evidence type="ECO:0000256" key="1">
    <source>
        <dbReference type="SAM" id="Phobius"/>
    </source>
</evidence>
<protein>
    <recommendedName>
        <fullName evidence="4">Type II secretion system protein M</fullName>
    </recommendedName>
</protein>